<proteinExistence type="predicted"/>
<evidence type="ECO:0000313" key="2">
    <source>
        <dbReference type="Proteomes" id="UP001151532"/>
    </source>
</evidence>
<protein>
    <submittedName>
        <fullName evidence="1">Uncharacterized protein</fullName>
    </submittedName>
</protein>
<dbReference type="AlphaFoldDB" id="A0A9Q0PPF7"/>
<organism evidence="1 2">
    <name type="scientific">Salix purpurea</name>
    <name type="common">Purple osier willow</name>
    <dbReference type="NCBI Taxonomy" id="77065"/>
    <lineage>
        <taxon>Eukaryota</taxon>
        <taxon>Viridiplantae</taxon>
        <taxon>Streptophyta</taxon>
        <taxon>Embryophyta</taxon>
        <taxon>Tracheophyta</taxon>
        <taxon>Spermatophyta</taxon>
        <taxon>Magnoliopsida</taxon>
        <taxon>eudicotyledons</taxon>
        <taxon>Gunneridae</taxon>
        <taxon>Pentapetalae</taxon>
        <taxon>rosids</taxon>
        <taxon>fabids</taxon>
        <taxon>Malpighiales</taxon>
        <taxon>Salicaceae</taxon>
        <taxon>Saliceae</taxon>
        <taxon>Salix</taxon>
    </lineage>
</organism>
<keyword evidence="2" id="KW-1185">Reference proteome</keyword>
<accession>A0A9Q0PPF7</accession>
<reference evidence="1" key="1">
    <citation type="submission" date="2022-11" db="EMBL/GenBank/DDBJ databases">
        <authorList>
            <person name="Hyden B.L."/>
            <person name="Feng K."/>
            <person name="Yates T."/>
            <person name="Jawdy S."/>
            <person name="Smart L.B."/>
            <person name="Muchero W."/>
        </authorList>
    </citation>
    <scope>NUCLEOTIDE SEQUENCE</scope>
    <source>
        <tissue evidence="1">Shoot tip</tissue>
    </source>
</reference>
<comment type="caution">
    <text evidence="1">The sequence shown here is derived from an EMBL/GenBank/DDBJ whole genome shotgun (WGS) entry which is preliminary data.</text>
</comment>
<sequence>MLNIRTDRIHSGATLSNVPNVNTRYKSSGSSSASFFTHVRVNA</sequence>
<dbReference type="EMBL" id="JAPFFK010000018">
    <property type="protein sequence ID" value="KAJ6691960.1"/>
    <property type="molecule type" value="Genomic_DNA"/>
</dbReference>
<name>A0A9Q0PPF7_SALPP</name>
<gene>
    <name evidence="1" type="ORF">OIU79_013853</name>
</gene>
<dbReference type="Proteomes" id="UP001151532">
    <property type="component" value="Chromosome 9"/>
</dbReference>
<reference evidence="1" key="2">
    <citation type="journal article" date="2023" name="Int. J. Mol. Sci.">
        <title>De Novo Assembly and Annotation of 11 Diverse Shrub Willow (Salix) Genomes Reveals Novel Gene Organization in Sex-Linked Regions.</title>
        <authorList>
            <person name="Hyden B."/>
            <person name="Feng K."/>
            <person name="Yates T.B."/>
            <person name="Jawdy S."/>
            <person name="Cereghino C."/>
            <person name="Smart L.B."/>
            <person name="Muchero W."/>
        </authorList>
    </citation>
    <scope>NUCLEOTIDE SEQUENCE</scope>
    <source>
        <tissue evidence="1">Shoot tip</tissue>
    </source>
</reference>
<evidence type="ECO:0000313" key="1">
    <source>
        <dbReference type="EMBL" id="KAJ6691960.1"/>
    </source>
</evidence>